<dbReference type="Pfam" id="PF08240">
    <property type="entry name" value="ADH_N"/>
    <property type="match status" value="1"/>
</dbReference>
<dbReference type="Pfam" id="PF00107">
    <property type="entry name" value="ADH_zinc_N"/>
    <property type="match status" value="1"/>
</dbReference>
<proteinExistence type="predicted"/>
<name>A0A5N8W1D1_9ACTN</name>
<dbReference type="PANTHER" id="PTHR48106">
    <property type="entry name" value="QUINONE OXIDOREDUCTASE PIG3-RELATED"/>
    <property type="match status" value="1"/>
</dbReference>
<dbReference type="AlphaFoldDB" id="A0A5N8W1D1"/>
<keyword evidence="2" id="KW-0560">Oxidoreductase</keyword>
<dbReference type="InterPro" id="IPR013154">
    <property type="entry name" value="ADH-like_N"/>
</dbReference>
<evidence type="ECO:0000313" key="5">
    <source>
        <dbReference type="Proteomes" id="UP000326979"/>
    </source>
</evidence>
<dbReference type="SUPFAM" id="SSF51735">
    <property type="entry name" value="NAD(P)-binding Rossmann-fold domains"/>
    <property type="match status" value="1"/>
</dbReference>
<dbReference type="GO" id="GO:0070402">
    <property type="term" value="F:NADPH binding"/>
    <property type="evidence" value="ECO:0007669"/>
    <property type="project" value="TreeGrafter"/>
</dbReference>
<keyword evidence="5" id="KW-1185">Reference proteome</keyword>
<protein>
    <submittedName>
        <fullName evidence="4">Zinc-binding dehydrogenase</fullName>
    </submittedName>
</protein>
<organism evidence="4 5">
    <name type="scientific">Streptomyces phyllanthi</name>
    <dbReference type="NCBI Taxonomy" id="1803180"/>
    <lineage>
        <taxon>Bacteria</taxon>
        <taxon>Bacillati</taxon>
        <taxon>Actinomycetota</taxon>
        <taxon>Actinomycetes</taxon>
        <taxon>Kitasatosporales</taxon>
        <taxon>Streptomycetaceae</taxon>
        <taxon>Streptomyces</taxon>
    </lineage>
</organism>
<dbReference type="SMART" id="SM00829">
    <property type="entry name" value="PKS_ER"/>
    <property type="match status" value="1"/>
</dbReference>
<accession>A0A5N8W1D1</accession>
<dbReference type="SUPFAM" id="SSF50129">
    <property type="entry name" value="GroES-like"/>
    <property type="match status" value="1"/>
</dbReference>
<dbReference type="InterPro" id="IPR013149">
    <property type="entry name" value="ADH-like_C"/>
</dbReference>
<dbReference type="EMBL" id="VJZE01000091">
    <property type="protein sequence ID" value="MPY41321.1"/>
    <property type="molecule type" value="Genomic_DNA"/>
</dbReference>
<dbReference type="GO" id="GO:0008270">
    <property type="term" value="F:zinc ion binding"/>
    <property type="evidence" value="ECO:0007669"/>
    <property type="project" value="InterPro"/>
</dbReference>
<dbReference type="InterPro" id="IPR011032">
    <property type="entry name" value="GroES-like_sf"/>
</dbReference>
<dbReference type="InterPro" id="IPR002364">
    <property type="entry name" value="Quin_OxRdtase/zeta-crystal_CS"/>
</dbReference>
<evidence type="ECO:0000313" key="4">
    <source>
        <dbReference type="EMBL" id="MPY41321.1"/>
    </source>
</evidence>
<evidence type="ECO:0000256" key="2">
    <source>
        <dbReference type="ARBA" id="ARBA00023002"/>
    </source>
</evidence>
<dbReference type="GO" id="GO:0035925">
    <property type="term" value="F:mRNA 3'-UTR AU-rich region binding"/>
    <property type="evidence" value="ECO:0007669"/>
    <property type="project" value="TreeGrafter"/>
</dbReference>
<reference evidence="4 5" key="1">
    <citation type="submission" date="2019-07" db="EMBL/GenBank/DDBJ databases">
        <title>New species of Amycolatopsis and Streptomyces.</title>
        <authorList>
            <person name="Duangmal K."/>
            <person name="Teo W.F.A."/>
            <person name="Lipun K."/>
        </authorList>
    </citation>
    <scope>NUCLEOTIDE SEQUENCE [LARGE SCALE GENOMIC DNA]</scope>
    <source>
        <strain evidence="4 5">TISTR 2346</strain>
    </source>
</reference>
<comment type="caution">
    <text evidence="4">The sequence shown here is derived from an EMBL/GenBank/DDBJ whole genome shotgun (WGS) entry which is preliminary data.</text>
</comment>
<dbReference type="InterPro" id="IPR020843">
    <property type="entry name" value="ER"/>
</dbReference>
<dbReference type="Gene3D" id="3.90.180.10">
    <property type="entry name" value="Medium-chain alcohol dehydrogenases, catalytic domain"/>
    <property type="match status" value="1"/>
</dbReference>
<dbReference type="Gene3D" id="3.40.50.720">
    <property type="entry name" value="NAD(P)-binding Rossmann-like Domain"/>
    <property type="match status" value="1"/>
</dbReference>
<sequence length="338" mass="36051">MKAAQIHRQGPPEVLVYEDVPVPEVHAGDVLVRNEAAGINFADIERRRAGYYPVPVTRFPSILGGEYAGEVVAVGDGVTDVKVGDRVFGIIDVKGDGCYAQYVKARAGDVYPLPDGISPADATALLIQGLTAYFLIRDGVRLAKDDSVLILAAAGGVGSLAVQIARILGAGRIIGAASTPEKRRSVLDLGADAAIDYTEPGWHEEVRRLTDGWGVDGALAAAGGEVFRETLAGLAPRARVAIFGGANGELPGVDFAAEMSQGRLAMNQTVGFFNLRYYEAHARAEMRQALAELAEYVRSGRLRLDHGRQLPLSEAAEAHRLIETRQTTGKVVLLPWAD</sequence>
<dbReference type="InterPro" id="IPR036291">
    <property type="entry name" value="NAD(P)-bd_dom_sf"/>
</dbReference>
<dbReference type="PROSITE" id="PS01162">
    <property type="entry name" value="QOR_ZETA_CRYSTAL"/>
    <property type="match status" value="1"/>
</dbReference>
<dbReference type="Proteomes" id="UP000326979">
    <property type="component" value="Unassembled WGS sequence"/>
</dbReference>
<dbReference type="GO" id="GO:0003960">
    <property type="term" value="F:quinone reductase (NADPH) activity"/>
    <property type="evidence" value="ECO:0007669"/>
    <property type="project" value="TreeGrafter"/>
</dbReference>
<dbReference type="GO" id="GO:0005829">
    <property type="term" value="C:cytosol"/>
    <property type="evidence" value="ECO:0007669"/>
    <property type="project" value="TreeGrafter"/>
</dbReference>
<keyword evidence="1" id="KW-0521">NADP</keyword>
<gene>
    <name evidence="4" type="ORF">FNH04_15805</name>
</gene>
<feature type="domain" description="Enoyl reductase (ER)" evidence="3">
    <location>
        <begin position="10"/>
        <end position="333"/>
    </location>
</feature>
<dbReference type="PANTHER" id="PTHR48106:SF13">
    <property type="entry name" value="QUINONE OXIDOREDUCTASE-RELATED"/>
    <property type="match status" value="1"/>
</dbReference>
<evidence type="ECO:0000259" key="3">
    <source>
        <dbReference type="SMART" id="SM00829"/>
    </source>
</evidence>
<evidence type="ECO:0000256" key="1">
    <source>
        <dbReference type="ARBA" id="ARBA00022857"/>
    </source>
</evidence>
<dbReference type="OrthoDB" id="9805883at2"/>